<sequence length="126" mass="14819">MTKLQKLMYIVYGYYLSTFQHKIINEQPQAWPFGPVFARVHKNVDYTQILRLDDPELVGISQDSELKRVLEKVVENYAGITASQLSNWSHLDGSPWKKTTEQKNFKWSREIPDELISDYFSTYKVV</sequence>
<dbReference type="Proteomes" id="UP001319180">
    <property type="component" value="Unassembled WGS sequence"/>
</dbReference>
<dbReference type="Pfam" id="PF13274">
    <property type="entry name" value="SocA_Panacea"/>
    <property type="match status" value="1"/>
</dbReference>
<gene>
    <name evidence="2" type="ORF">KK078_01490</name>
</gene>
<dbReference type="RefSeq" id="WP_254088459.1">
    <property type="nucleotide sequence ID" value="NZ_JAHESC010000002.1"/>
</dbReference>
<proteinExistence type="predicted"/>
<evidence type="ECO:0000313" key="3">
    <source>
        <dbReference type="Proteomes" id="UP001319180"/>
    </source>
</evidence>
<comment type="caution">
    <text evidence="2">The sequence shown here is derived from an EMBL/GenBank/DDBJ whole genome shotgun (WGS) entry which is preliminary data.</text>
</comment>
<keyword evidence="3" id="KW-1185">Reference proteome</keyword>
<reference evidence="2 3" key="1">
    <citation type="submission" date="2021-05" db="EMBL/GenBank/DDBJ databases">
        <title>A Polyphasic approach of four new species of the genus Ohtaekwangia: Ohtaekwangia histidinii sp. nov., Ohtaekwangia cretensis sp. nov., Ohtaekwangia indiensis sp. nov., Ohtaekwangia reichenbachii sp. nov. from diverse environment.</title>
        <authorList>
            <person name="Octaviana S."/>
        </authorList>
    </citation>
    <scope>NUCLEOTIDE SEQUENCE [LARGE SCALE GENOMIC DNA]</scope>
    <source>
        <strain evidence="2 3">PWU37</strain>
    </source>
</reference>
<organism evidence="2 3">
    <name type="scientific">Dawidia soli</name>
    <dbReference type="NCBI Taxonomy" id="2782352"/>
    <lineage>
        <taxon>Bacteria</taxon>
        <taxon>Pseudomonadati</taxon>
        <taxon>Bacteroidota</taxon>
        <taxon>Cytophagia</taxon>
        <taxon>Cytophagales</taxon>
        <taxon>Chryseotaleaceae</taxon>
        <taxon>Dawidia</taxon>
    </lineage>
</organism>
<evidence type="ECO:0000313" key="2">
    <source>
        <dbReference type="EMBL" id="MBT1685204.1"/>
    </source>
</evidence>
<dbReference type="InterPro" id="IPR025272">
    <property type="entry name" value="SocA_Panacea"/>
</dbReference>
<evidence type="ECO:0000259" key="1">
    <source>
        <dbReference type="Pfam" id="PF13274"/>
    </source>
</evidence>
<name>A0AAP2GBJ0_9BACT</name>
<protein>
    <submittedName>
        <fullName evidence="2">DUF4065 domain-containing protein</fullName>
    </submittedName>
</protein>
<dbReference type="EMBL" id="JAHESC010000002">
    <property type="protein sequence ID" value="MBT1685204.1"/>
    <property type="molecule type" value="Genomic_DNA"/>
</dbReference>
<accession>A0AAP2GBJ0</accession>
<feature type="domain" description="Antitoxin SocA-like Panacea" evidence="1">
    <location>
        <begin position="4"/>
        <end position="97"/>
    </location>
</feature>
<dbReference type="AlphaFoldDB" id="A0AAP2GBJ0"/>